<proteinExistence type="predicted"/>
<dbReference type="EMBL" id="LAZR01049783">
    <property type="protein sequence ID" value="KKK88833.1"/>
    <property type="molecule type" value="Genomic_DNA"/>
</dbReference>
<organism evidence="1">
    <name type="scientific">marine sediment metagenome</name>
    <dbReference type="NCBI Taxonomy" id="412755"/>
    <lineage>
        <taxon>unclassified sequences</taxon>
        <taxon>metagenomes</taxon>
        <taxon>ecological metagenomes</taxon>
    </lineage>
</organism>
<evidence type="ECO:0000313" key="1">
    <source>
        <dbReference type="EMBL" id="KKK88833.1"/>
    </source>
</evidence>
<accession>A0A0F8Z4Y9</accession>
<gene>
    <name evidence="1" type="ORF">LCGC14_2739160</name>
</gene>
<comment type="caution">
    <text evidence="1">The sequence shown here is derived from an EMBL/GenBank/DDBJ whole genome shotgun (WGS) entry which is preliminary data.</text>
</comment>
<name>A0A0F8Z4Y9_9ZZZZ</name>
<protein>
    <submittedName>
        <fullName evidence="1">Uncharacterized protein</fullName>
    </submittedName>
</protein>
<dbReference type="AlphaFoldDB" id="A0A0F8Z4Y9"/>
<reference evidence="1" key="1">
    <citation type="journal article" date="2015" name="Nature">
        <title>Complex archaea that bridge the gap between prokaryotes and eukaryotes.</title>
        <authorList>
            <person name="Spang A."/>
            <person name="Saw J.H."/>
            <person name="Jorgensen S.L."/>
            <person name="Zaremba-Niedzwiedzka K."/>
            <person name="Martijn J."/>
            <person name="Lind A.E."/>
            <person name="van Eijk R."/>
            <person name="Schleper C."/>
            <person name="Guy L."/>
            <person name="Ettema T.J."/>
        </authorList>
    </citation>
    <scope>NUCLEOTIDE SEQUENCE</scope>
</reference>
<sequence length="69" mass="7809">RKTILRLVQYGTDSDVIVRFVDHNGDRILQGDIITFSIDKTSGKLVYQCIDQVDPDLAETDANSKIREV</sequence>
<feature type="non-terminal residue" evidence="1">
    <location>
        <position position="1"/>
    </location>
</feature>